<evidence type="ECO:0008006" key="3">
    <source>
        <dbReference type="Google" id="ProtNLM"/>
    </source>
</evidence>
<evidence type="ECO:0000313" key="1">
    <source>
        <dbReference type="EMBL" id="MBM3090270.1"/>
    </source>
</evidence>
<sequence length="67" mass="7590">MQREVAARYLGVGVTEFDGMVADRRMPLPSRIGRCVVWDRWKLDEAFSDLCDDNSRIEDVGEGRGEG</sequence>
<evidence type="ECO:0000313" key="2">
    <source>
        <dbReference type="Proteomes" id="UP000744980"/>
    </source>
</evidence>
<comment type="caution">
    <text evidence="1">The sequence shown here is derived from an EMBL/GenBank/DDBJ whole genome shotgun (WGS) entry which is preliminary data.</text>
</comment>
<organism evidence="1 2">
    <name type="scientific">Ensifer canadensis</name>
    <dbReference type="NCBI Taxonomy" id="555315"/>
    <lineage>
        <taxon>Bacteria</taxon>
        <taxon>Pseudomonadati</taxon>
        <taxon>Pseudomonadota</taxon>
        <taxon>Alphaproteobacteria</taxon>
        <taxon>Hyphomicrobiales</taxon>
        <taxon>Rhizobiaceae</taxon>
        <taxon>Sinorhizobium/Ensifer group</taxon>
        <taxon>Ensifer</taxon>
    </lineage>
</organism>
<protein>
    <recommendedName>
        <fullName evidence="3">DNA-binding protein</fullName>
    </recommendedName>
</protein>
<proteinExistence type="predicted"/>
<reference evidence="1 2" key="1">
    <citation type="submission" date="2020-01" db="EMBL/GenBank/DDBJ databases">
        <title>Draft genome assembly of Ensifer adhaerens T173.</title>
        <authorList>
            <person name="Craig J.E."/>
            <person name="Stinchcombe J.R."/>
        </authorList>
    </citation>
    <scope>NUCLEOTIDE SEQUENCE [LARGE SCALE GENOMIC DNA]</scope>
    <source>
        <strain evidence="1 2">T173</strain>
    </source>
</reference>
<dbReference type="AlphaFoldDB" id="A0AAW4FDN9"/>
<keyword evidence="2" id="KW-1185">Reference proteome</keyword>
<accession>A0AAW4FDN9</accession>
<dbReference type="EMBL" id="WXFA01000002">
    <property type="protein sequence ID" value="MBM3090270.1"/>
    <property type="molecule type" value="Genomic_DNA"/>
</dbReference>
<gene>
    <name evidence="1" type="ORF">GFB56_05510</name>
</gene>
<dbReference type="Proteomes" id="UP000744980">
    <property type="component" value="Unassembled WGS sequence"/>
</dbReference>
<name>A0AAW4FDN9_9HYPH</name>